<keyword evidence="13" id="KW-1185">Reference proteome</keyword>
<protein>
    <recommendedName>
        <fullName evidence="3">cysteine desulfurase</fullName>
        <ecNumber evidence="3">2.8.1.7</ecNumber>
    </recommendedName>
</protein>
<dbReference type="Pfam" id="PF00266">
    <property type="entry name" value="Aminotran_5"/>
    <property type="match status" value="1"/>
</dbReference>
<dbReference type="Gene3D" id="1.10.260.50">
    <property type="match status" value="1"/>
</dbReference>
<comment type="caution">
    <text evidence="12">The sequence shown here is derived from an EMBL/GenBank/DDBJ whole genome shotgun (WGS) entry which is preliminary data.</text>
</comment>
<evidence type="ECO:0000259" key="11">
    <source>
        <dbReference type="Pfam" id="PF00266"/>
    </source>
</evidence>
<dbReference type="InterPro" id="IPR015424">
    <property type="entry name" value="PyrdxlP-dep_Trfase"/>
</dbReference>
<dbReference type="InterPro" id="IPR015422">
    <property type="entry name" value="PyrdxlP-dep_Trfase_small"/>
</dbReference>
<evidence type="ECO:0000256" key="4">
    <source>
        <dbReference type="ARBA" id="ARBA00022679"/>
    </source>
</evidence>
<dbReference type="PROSITE" id="PS00595">
    <property type="entry name" value="AA_TRANSFER_CLASS_5"/>
    <property type="match status" value="1"/>
</dbReference>
<dbReference type="Proteomes" id="UP001501496">
    <property type="component" value="Unassembled WGS sequence"/>
</dbReference>
<dbReference type="InterPro" id="IPR020578">
    <property type="entry name" value="Aminotrans_V_PyrdxlP_BS"/>
</dbReference>
<dbReference type="PANTHER" id="PTHR11601">
    <property type="entry name" value="CYSTEINE DESULFURYLASE FAMILY MEMBER"/>
    <property type="match status" value="1"/>
</dbReference>
<proteinExistence type="inferred from homology"/>
<comment type="cofactor">
    <cofactor evidence="1 10">
        <name>pyridoxal 5'-phosphate</name>
        <dbReference type="ChEBI" id="CHEBI:597326"/>
    </cofactor>
</comment>
<keyword evidence="6" id="KW-0663">Pyridoxal phosphate</keyword>
<evidence type="ECO:0000256" key="8">
    <source>
        <dbReference type="ARBA" id="ARBA00023014"/>
    </source>
</evidence>
<dbReference type="InterPro" id="IPR016454">
    <property type="entry name" value="Cysteine_dSase"/>
</dbReference>
<evidence type="ECO:0000256" key="3">
    <source>
        <dbReference type="ARBA" id="ARBA00012239"/>
    </source>
</evidence>
<dbReference type="Gene3D" id="3.90.1150.10">
    <property type="entry name" value="Aspartate Aminotransferase, domain 1"/>
    <property type="match status" value="1"/>
</dbReference>
<evidence type="ECO:0000256" key="7">
    <source>
        <dbReference type="ARBA" id="ARBA00023004"/>
    </source>
</evidence>
<evidence type="ECO:0000256" key="5">
    <source>
        <dbReference type="ARBA" id="ARBA00022723"/>
    </source>
</evidence>
<dbReference type="InterPro" id="IPR015421">
    <property type="entry name" value="PyrdxlP-dep_Trfase_major"/>
</dbReference>
<keyword evidence="4" id="KW-0808">Transferase</keyword>
<dbReference type="SUPFAM" id="SSF53383">
    <property type="entry name" value="PLP-dependent transferases"/>
    <property type="match status" value="1"/>
</dbReference>
<name>A0ABP8BZR8_9FLAO</name>
<evidence type="ECO:0000256" key="10">
    <source>
        <dbReference type="RuleBase" id="RU004504"/>
    </source>
</evidence>
<dbReference type="EC" id="2.8.1.7" evidence="3"/>
<accession>A0ABP8BZR8</accession>
<keyword evidence="5" id="KW-0479">Metal-binding</keyword>
<dbReference type="InterPro" id="IPR000192">
    <property type="entry name" value="Aminotrans_V_dom"/>
</dbReference>
<dbReference type="EMBL" id="BAABCA010000001">
    <property type="protein sequence ID" value="GAA4231192.1"/>
    <property type="molecule type" value="Genomic_DNA"/>
</dbReference>
<organism evidence="12 13">
    <name type="scientific">Postechiella marina</name>
    <dbReference type="NCBI Taxonomy" id="943941"/>
    <lineage>
        <taxon>Bacteria</taxon>
        <taxon>Pseudomonadati</taxon>
        <taxon>Bacteroidota</taxon>
        <taxon>Flavobacteriia</taxon>
        <taxon>Flavobacteriales</taxon>
        <taxon>Flavobacteriaceae</taxon>
        <taxon>Postechiella</taxon>
    </lineage>
</organism>
<gene>
    <name evidence="12" type="ORF">GCM10022291_03120</name>
</gene>
<keyword evidence="7" id="KW-0408">Iron</keyword>
<evidence type="ECO:0000313" key="13">
    <source>
        <dbReference type="Proteomes" id="UP001501496"/>
    </source>
</evidence>
<evidence type="ECO:0000256" key="9">
    <source>
        <dbReference type="ARBA" id="ARBA00050776"/>
    </source>
</evidence>
<sequence>MPKTGINIVMKQVYFDNAATTQIRNEVVDAMAEVMKSNYGNASSSHSFGRSAKAIIEKSRKIIAHYFNASAGEIVFTSGGTEADNLVLRSAVRDLGVKHIITTKIEHHGVLHTVEAIVKDYNITVSYLNIDKNGEIDYKQLKTLLETNTNVLVSLMHVNNEIGNVLDLKRVADLCKANKALFHSDAVQSVGHYKLDLQDIQIDYLAASAHKFHGPKGVGFAFIRKNSGLRASILGGEQERGLRAGTESVHNIVGLEKALNIAYANFDEEVKYIKTIKAYFINKISQDIPGVVFNGNSGDLAKSTYTLVNVCLPVAPNKSGMLLFQLDLKGIACSRGSACQSGSPKKSHVLTEILDAAALEKPSIRFSFSIYSTKEEVDYVVDVLKEFITK</sequence>
<comment type="catalytic activity">
    <reaction evidence="9">
        <text>(sulfur carrier)-H + L-cysteine = (sulfur carrier)-SH + L-alanine</text>
        <dbReference type="Rhea" id="RHEA:43892"/>
        <dbReference type="Rhea" id="RHEA-COMP:14737"/>
        <dbReference type="Rhea" id="RHEA-COMP:14739"/>
        <dbReference type="ChEBI" id="CHEBI:29917"/>
        <dbReference type="ChEBI" id="CHEBI:35235"/>
        <dbReference type="ChEBI" id="CHEBI:57972"/>
        <dbReference type="ChEBI" id="CHEBI:64428"/>
        <dbReference type="EC" id="2.8.1.7"/>
    </reaction>
</comment>
<dbReference type="PIRSF" id="PIRSF005572">
    <property type="entry name" value="NifS"/>
    <property type="match status" value="1"/>
</dbReference>
<comment type="similarity">
    <text evidence="2">Belongs to the class-V pyridoxal-phosphate-dependent aminotransferase family. NifS/IscS subfamily.</text>
</comment>
<dbReference type="Gene3D" id="3.40.640.10">
    <property type="entry name" value="Type I PLP-dependent aspartate aminotransferase-like (Major domain)"/>
    <property type="match status" value="1"/>
</dbReference>
<feature type="domain" description="Aminotransferase class V" evidence="11">
    <location>
        <begin position="13"/>
        <end position="380"/>
    </location>
</feature>
<evidence type="ECO:0000313" key="12">
    <source>
        <dbReference type="EMBL" id="GAA4231192.1"/>
    </source>
</evidence>
<evidence type="ECO:0000256" key="6">
    <source>
        <dbReference type="ARBA" id="ARBA00022898"/>
    </source>
</evidence>
<dbReference type="PANTHER" id="PTHR11601:SF34">
    <property type="entry name" value="CYSTEINE DESULFURASE"/>
    <property type="match status" value="1"/>
</dbReference>
<evidence type="ECO:0000256" key="1">
    <source>
        <dbReference type="ARBA" id="ARBA00001933"/>
    </source>
</evidence>
<keyword evidence="8" id="KW-0411">Iron-sulfur</keyword>
<reference evidence="13" key="1">
    <citation type="journal article" date="2019" name="Int. J. Syst. Evol. Microbiol.">
        <title>The Global Catalogue of Microorganisms (GCM) 10K type strain sequencing project: providing services to taxonomists for standard genome sequencing and annotation.</title>
        <authorList>
            <consortium name="The Broad Institute Genomics Platform"/>
            <consortium name="The Broad Institute Genome Sequencing Center for Infectious Disease"/>
            <person name="Wu L."/>
            <person name="Ma J."/>
        </authorList>
    </citation>
    <scope>NUCLEOTIDE SEQUENCE [LARGE SCALE GENOMIC DNA]</scope>
    <source>
        <strain evidence="13">JCM 17630</strain>
    </source>
</reference>
<evidence type="ECO:0000256" key="2">
    <source>
        <dbReference type="ARBA" id="ARBA00006490"/>
    </source>
</evidence>